<dbReference type="InterPro" id="IPR034981">
    <property type="entry name" value="Imelysin-like_EfeO/Algp7"/>
</dbReference>
<dbReference type="EMBL" id="LZRT01000079">
    <property type="protein sequence ID" value="OUM87208.1"/>
    <property type="molecule type" value="Genomic_DNA"/>
</dbReference>
<organism evidence="7 8">
    <name type="scientific">Bacillus thermozeamaize</name>
    <dbReference type="NCBI Taxonomy" id="230954"/>
    <lineage>
        <taxon>Bacteria</taxon>
        <taxon>Bacillati</taxon>
        <taxon>Bacillota</taxon>
        <taxon>Bacilli</taxon>
        <taxon>Bacillales</taxon>
        <taxon>Bacillaceae</taxon>
        <taxon>Bacillus</taxon>
    </lineage>
</organism>
<evidence type="ECO:0000256" key="3">
    <source>
        <dbReference type="ARBA" id="ARBA00022729"/>
    </source>
</evidence>
<evidence type="ECO:0000313" key="7">
    <source>
        <dbReference type="EMBL" id="OUM87208.1"/>
    </source>
</evidence>
<protein>
    <submittedName>
        <fullName evidence="7">Iron ABC transporter substrate-binding protein</fullName>
    </submittedName>
</protein>
<dbReference type="PANTHER" id="PTHR39192">
    <property type="entry name" value="IRON UPTAKE SYSTEM COMPONENT EFEO"/>
    <property type="match status" value="1"/>
</dbReference>
<feature type="domain" description="Imelysin-like" evidence="6">
    <location>
        <begin position="60"/>
        <end position="288"/>
    </location>
</feature>
<dbReference type="CDD" id="cd14656">
    <property type="entry name" value="Imelysin-like_EfeO"/>
    <property type="match status" value="1"/>
</dbReference>
<dbReference type="InterPro" id="IPR038352">
    <property type="entry name" value="Imelysin_sf"/>
</dbReference>
<name>A0A1Y3PPY8_9BACI</name>
<sequence length="295" mass="32789">MKKRHLLSVMMLGVSLLLIGCSANQQTNSSESPARQENTGQAAPTSGTADTHSDADFKDAVEGYRQYVIEQSDLFVKATEEFVAAVKSGDLDKSKALYAPTRMYYERIEPIAESFGDLDPNIDARENDVDEKEWRGFHRIEKALWVDQTTNGMESFADQLLNDAKQLRALVETVEIDPSMLITGAVELLNEVSSTKVTGEEERYSHTDLYDFAANVEGALKIFELLQPALEKKDPTLAKTIEARFDDVFQALAPYKKGDGYVLYTELTQEETKKLSQVIDALAEPLSNMGTILGT</sequence>
<accession>A0A1Y3PPY8</accession>
<dbReference type="GO" id="GO:0030313">
    <property type="term" value="C:cell envelope"/>
    <property type="evidence" value="ECO:0007669"/>
    <property type="project" value="UniProtKB-SubCell"/>
</dbReference>
<evidence type="ECO:0000256" key="2">
    <source>
        <dbReference type="ARBA" id="ARBA00005989"/>
    </source>
</evidence>
<evidence type="ECO:0000313" key="8">
    <source>
        <dbReference type="Proteomes" id="UP000196475"/>
    </source>
</evidence>
<keyword evidence="3 5" id="KW-0732">Signal</keyword>
<dbReference type="PROSITE" id="PS51257">
    <property type="entry name" value="PROKAR_LIPOPROTEIN"/>
    <property type="match status" value="1"/>
</dbReference>
<feature type="chain" id="PRO_5038576478" evidence="5">
    <location>
        <begin position="26"/>
        <end position="295"/>
    </location>
</feature>
<dbReference type="AlphaFoldDB" id="A0A1Y3PPY8"/>
<comment type="similarity">
    <text evidence="2">Belongs to the EfeM/EfeO family.</text>
</comment>
<proteinExistence type="inferred from homology"/>
<dbReference type="Pfam" id="PF09375">
    <property type="entry name" value="Peptidase_M75"/>
    <property type="match status" value="1"/>
</dbReference>
<comment type="subcellular location">
    <subcellularLocation>
        <location evidence="1">Cell envelope</location>
    </subcellularLocation>
</comment>
<feature type="compositionally biased region" description="Polar residues" evidence="4">
    <location>
        <begin position="26"/>
        <end position="50"/>
    </location>
</feature>
<dbReference type="Proteomes" id="UP000196475">
    <property type="component" value="Unassembled WGS sequence"/>
</dbReference>
<feature type="signal peptide" evidence="5">
    <location>
        <begin position="1"/>
        <end position="25"/>
    </location>
</feature>
<dbReference type="PANTHER" id="PTHR39192:SF1">
    <property type="entry name" value="IRON UPTAKE SYSTEM COMPONENT EFEO"/>
    <property type="match status" value="1"/>
</dbReference>
<dbReference type="NCBIfam" id="NF041757">
    <property type="entry name" value="EfeO"/>
    <property type="match status" value="1"/>
</dbReference>
<dbReference type="InterPro" id="IPR050894">
    <property type="entry name" value="EfeM/EfeO_iron_uptake"/>
</dbReference>
<evidence type="ECO:0000259" key="6">
    <source>
        <dbReference type="Pfam" id="PF09375"/>
    </source>
</evidence>
<feature type="region of interest" description="Disordered" evidence="4">
    <location>
        <begin position="26"/>
        <end position="54"/>
    </location>
</feature>
<comment type="caution">
    <text evidence="7">The sequence shown here is derived from an EMBL/GenBank/DDBJ whole genome shotgun (WGS) entry which is preliminary data.</text>
</comment>
<evidence type="ECO:0000256" key="4">
    <source>
        <dbReference type="SAM" id="MobiDB-lite"/>
    </source>
</evidence>
<dbReference type="Gene3D" id="1.20.1420.20">
    <property type="entry name" value="M75 peptidase, HXXE motif"/>
    <property type="match status" value="1"/>
</dbReference>
<evidence type="ECO:0000256" key="1">
    <source>
        <dbReference type="ARBA" id="ARBA00004196"/>
    </source>
</evidence>
<dbReference type="InterPro" id="IPR018976">
    <property type="entry name" value="Imelysin-like"/>
</dbReference>
<gene>
    <name evidence="7" type="ORF">BAA01_09060</name>
</gene>
<reference evidence="8" key="1">
    <citation type="submission" date="2016-06" db="EMBL/GenBank/DDBJ databases">
        <authorList>
            <person name="Nascimento L."/>
            <person name="Pereira R.V."/>
            <person name="Martins L.F."/>
            <person name="Quaggio R.B."/>
            <person name="Silva A.M."/>
            <person name="Setubal J.C."/>
        </authorList>
    </citation>
    <scope>NUCLEOTIDE SEQUENCE [LARGE SCALE GENOMIC DNA]</scope>
</reference>
<dbReference type="InterPro" id="IPR053377">
    <property type="entry name" value="Iron_uptake_EfeM/EfeO"/>
</dbReference>
<evidence type="ECO:0000256" key="5">
    <source>
        <dbReference type="SAM" id="SignalP"/>
    </source>
</evidence>